<reference evidence="3" key="1">
    <citation type="submission" date="2023-01" db="EMBL/GenBank/DDBJ databases">
        <title>The growth and conidiation of Purpureocillium lavendulum are regulated by nitrogen source and histone H3K14 acetylation.</title>
        <authorList>
            <person name="Tang P."/>
            <person name="Han J."/>
            <person name="Zhang C."/>
            <person name="Tang P."/>
            <person name="Qi F."/>
            <person name="Zhang K."/>
            <person name="Liang L."/>
        </authorList>
    </citation>
    <scope>NUCLEOTIDE SEQUENCE</scope>
    <source>
        <strain evidence="3">YMF1.00683</strain>
    </source>
</reference>
<feature type="compositionally biased region" description="Polar residues" evidence="1">
    <location>
        <begin position="465"/>
        <end position="474"/>
    </location>
</feature>
<feature type="region of interest" description="Disordered" evidence="1">
    <location>
        <begin position="237"/>
        <end position="374"/>
    </location>
</feature>
<feature type="transmembrane region" description="Helical" evidence="2">
    <location>
        <begin position="86"/>
        <end position="106"/>
    </location>
</feature>
<feature type="compositionally biased region" description="Polar residues" evidence="1">
    <location>
        <begin position="495"/>
        <end position="511"/>
    </location>
</feature>
<feature type="compositionally biased region" description="Low complexity" evidence="1">
    <location>
        <begin position="448"/>
        <end position="458"/>
    </location>
</feature>
<proteinExistence type="predicted"/>
<feature type="compositionally biased region" description="Polar residues" evidence="1">
    <location>
        <begin position="570"/>
        <end position="580"/>
    </location>
</feature>
<feature type="region of interest" description="Disordered" evidence="1">
    <location>
        <begin position="552"/>
        <end position="580"/>
    </location>
</feature>
<sequence length="580" mass="63636">MGAAPPFLYAAERREDARFPATSFDPKAVTRASWQPKPRKPQPTGPLVSFNRHPDAHLILANQQTNYAPLGRRTKICIKWLRHLQLALRVLQLCGAAGILTLMILVTNVEPAAAWMLRIAAGISMMHCSYAVYHLARGASGRTPASSAAYQVFAGIFDLCVLSVYAYGAFTAHKTAGEWATLLANQNLMRYFVPAVYYTLVGSGGLHILTLSISLWLGVAFRRISLMPPDMNPLEDHLTARPFHKRNKSSITTASSLDDEKRLSNPIRPLKSSDPRPESSPRPPSVPFMHTRTGSSSSLLSRDSRGDFPSRQYQIAPGNSARDSACSMQSRASASLPRFSQGGTYVGLPTAEPTSPQRNLTFTDDDNSGRKPRFTEAWVPTDSLISRTYNRHSTGAYARQGVQPYTALSQRYNLDDSSDSEYDDENLHADDSSVTGSVRNHPNPLRSHPPSSAHTAAANPKPPVSSATRLSQPFLSEMSGNKRRDGGSRDIADQRLSQPSPWQRQRNSSIQPDDGFYSRPYGELKPATPPIMIGSGRKVSTGNDFESRYAAHSNGRRNISGRQAEEGLATVQSSRPYIVG</sequence>
<feature type="compositionally biased region" description="Polar residues" evidence="1">
    <location>
        <begin position="352"/>
        <end position="362"/>
    </location>
</feature>
<comment type="caution">
    <text evidence="3">The sequence shown here is derived from an EMBL/GenBank/DDBJ whole genome shotgun (WGS) entry which is preliminary data.</text>
</comment>
<feature type="compositionally biased region" description="Basic and acidic residues" evidence="1">
    <location>
        <begin position="480"/>
        <end position="493"/>
    </location>
</feature>
<evidence type="ECO:0000256" key="2">
    <source>
        <dbReference type="SAM" id="Phobius"/>
    </source>
</evidence>
<feature type="transmembrane region" description="Helical" evidence="2">
    <location>
        <begin position="195"/>
        <end position="221"/>
    </location>
</feature>
<evidence type="ECO:0000313" key="3">
    <source>
        <dbReference type="EMBL" id="KAJ6444215.1"/>
    </source>
</evidence>
<keyword evidence="4" id="KW-1185">Reference proteome</keyword>
<feature type="region of interest" description="Disordered" evidence="1">
    <location>
        <begin position="414"/>
        <end position="533"/>
    </location>
</feature>
<evidence type="ECO:0000313" key="4">
    <source>
        <dbReference type="Proteomes" id="UP001163105"/>
    </source>
</evidence>
<keyword evidence="2" id="KW-0812">Transmembrane</keyword>
<keyword evidence="2" id="KW-1133">Transmembrane helix</keyword>
<organism evidence="3 4">
    <name type="scientific">Purpureocillium lavendulum</name>
    <dbReference type="NCBI Taxonomy" id="1247861"/>
    <lineage>
        <taxon>Eukaryota</taxon>
        <taxon>Fungi</taxon>
        <taxon>Dikarya</taxon>
        <taxon>Ascomycota</taxon>
        <taxon>Pezizomycotina</taxon>
        <taxon>Sordariomycetes</taxon>
        <taxon>Hypocreomycetidae</taxon>
        <taxon>Hypocreales</taxon>
        <taxon>Ophiocordycipitaceae</taxon>
        <taxon>Purpureocillium</taxon>
    </lineage>
</organism>
<evidence type="ECO:0000256" key="1">
    <source>
        <dbReference type="SAM" id="MobiDB-lite"/>
    </source>
</evidence>
<dbReference type="Proteomes" id="UP001163105">
    <property type="component" value="Unassembled WGS sequence"/>
</dbReference>
<accession>A0AB34FYN3</accession>
<protein>
    <submittedName>
        <fullName evidence="3">Uncharacterized protein</fullName>
    </submittedName>
</protein>
<feature type="transmembrane region" description="Helical" evidence="2">
    <location>
        <begin position="112"/>
        <end position="136"/>
    </location>
</feature>
<name>A0AB34FYN3_9HYPO</name>
<dbReference type="AlphaFoldDB" id="A0AB34FYN3"/>
<gene>
    <name evidence="3" type="ORF">O9K51_02609</name>
</gene>
<dbReference type="EMBL" id="JAQHRD010000002">
    <property type="protein sequence ID" value="KAJ6444215.1"/>
    <property type="molecule type" value="Genomic_DNA"/>
</dbReference>
<keyword evidence="2" id="KW-0472">Membrane</keyword>
<feature type="transmembrane region" description="Helical" evidence="2">
    <location>
        <begin position="148"/>
        <end position="170"/>
    </location>
</feature>